<feature type="domain" description="HAMP" evidence="13">
    <location>
        <begin position="194"/>
        <end position="246"/>
    </location>
</feature>
<comment type="caution">
    <text evidence="14">The sequence shown here is derived from an EMBL/GenBank/DDBJ whole genome shotgun (WGS) entry which is preliminary data.</text>
</comment>
<dbReference type="Gene3D" id="6.10.340.10">
    <property type="match status" value="1"/>
</dbReference>
<keyword evidence="8 11" id="KW-1133">Transmembrane helix</keyword>
<dbReference type="SUPFAM" id="SSF47384">
    <property type="entry name" value="Homodimeric domain of signal transducing histidine kinase"/>
    <property type="match status" value="1"/>
</dbReference>
<proteinExistence type="predicted"/>
<dbReference type="PANTHER" id="PTHR45436">
    <property type="entry name" value="SENSOR HISTIDINE KINASE YKOH"/>
    <property type="match status" value="1"/>
</dbReference>
<dbReference type="InterPro" id="IPR003594">
    <property type="entry name" value="HATPase_dom"/>
</dbReference>
<dbReference type="PROSITE" id="PS50109">
    <property type="entry name" value="HIS_KIN"/>
    <property type="match status" value="1"/>
</dbReference>
<dbReference type="HOGENOM" id="CLU_000445_89_6_6"/>
<evidence type="ECO:0000313" key="15">
    <source>
        <dbReference type="Proteomes" id="UP000005953"/>
    </source>
</evidence>
<name>A4BII0_9GAMM</name>
<dbReference type="InterPro" id="IPR050428">
    <property type="entry name" value="TCS_sensor_his_kinase"/>
</dbReference>
<feature type="domain" description="Histidine kinase" evidence="12">
    <location>
        <begin position="254"/>
        <end position="469"/>
    </location>
</feature>
<dbReference type="GO" id="GO:0005886">
    <property type="term" value="C:plasma membrane"/>
    <property type="evidence" value="ECO:0007669"/>
    <property type="project" value="TreeGrafter"/>
</dbReference>
<dbReference type="PANTHER" id="PTHR45436:SF5">
    <property type="entry name" value="SENSOR HISTIDINE KINASE TRCS"/>
    <property type="match status" value="1"/>
</dbReference>
<dbReference type="SMART" id="SM00304">
    <property type="entry name" value="HAMP"/>
    <property type="match status" value="1"/>
</dbReference>
<dbReference type="SMART" id="SM00388">
    <property type="entry name" value="HisKA"/>
    <property type="match status" value="1"/>
</dbReference>
<dbReference type="PROSITE" id="PS50885">
    <property type="entry name" value="HAMP"/>
    <property type="match status" value="1"/>
</dbReference>
<dbReference type="SMART" id="SM00387">
    <property type="entry name" value="HATPase_c"/>
    <property type="match status" value="1"/>
</dbReference>
<evidence type="ECO:0000256" key="7">
    <source>
        <dbReference type="ARBA" id="ARBA00022777"/>
    </source>
</evidence>
<dbReference type="InterPro" id="IPR004358">
    <property type="entry name" value="Sig_transdc_His_kin-like_C"/>
</dbReference>
<dbReference type="Pfam" id="PF02518">
    <property type="entry name" value="HATPase_c"/>
    <property type="match status" value="1"/>
</dbReference>
<keyword evidence="7 14" id="KW-0418">Kinase</keyword>
<dbReference type="Gene3D" id="1.10.287.130">
    <property type="match status" value="1"/>
</dbReference>
<dbReference type="CDD" id="cd06225">
    <property type="entry name" value="HAMP"/>
    <property type="match status" value="1"/>
</dbReference>
<comment type="subcellular location">
    <subcellularLocation>
        <location evidence="2">Membrane</location>
    </subcellularLocation>
</comment>
<keyword evidence="10 11" id="KW-0472">Membrane</keyword>
<dbReference type="PRINTS" id="PR00344">
    <property type="entry name" value="BCTRLSENSOR"/>
</dbReference>
<evidence type="ECO:0000256" key="3">
    <source>
        <dbReference type="ARBA" id="ARBA00012438"/>
    </source>
</evidence>
<dbReference type="EMBL" id="AAOE01000026">
    <property type="protein sequence ID" value="EAR08059.1"/>
    <property type="molecule type" value="Genomic_DNA"/>
</dbReference>
<dbReference type="SUPFAM" id="SSF55874">
    <property type="entry name" value="ATPase domain of HSP90 chaperone/DNA topoisomerase II/histidine kinase"/>
    <property type="match status" value="1"/>
</dbReference>
<dbReference type="Pfam" id="PF00672">
    <property type="entry name" value="HAMP"/>
    <property type="match status" value="1"/>
</dbReference>
<evidence type="ECO:0000259" key="12">
    <source>
        <dbReference type="PROSITE" id="PS50109"/>
    </source>
</evidence>
<dbReference type="InterPro" id="IPR036097">
    <property type="entry name" value="HisK_dim/P_sf"/>
</dbReference>
<evidence type="ECO:0000313" key="14">
    <source>
        <dbReference type="EMBL" id="EAR08059.1"/>
    </source>
</evidence>
<evidence type="ECO:0000256" key="11">
    <source>
        <dbReference type="SAM" id="Phobius"/>
    </source>
</evidence>
<keyword evidence="4" id="KW-0597">Phosphoprotein</keyword>
<keyword evidence="6 11" id="KW-0812">Transmembrane</keyword>
<dbReference type="InterPro" id="IPR005467">
    <property type="entry name" value="His_kinase_dom"/>
</dbReference>
<dbReference type="Gene3D" id="3.30.565.10">
    <property type="entry name" value="Histidine kinase-like ATPase, C-terminal domain"/>
    <property type="match status" value="1"/>
</dbReference>
<dbReference type="EC" id="2.7.13.3" evidence="3"/>
<dbReference type="STRING" id="314283.MED297_07446"/>
<evidence type="ECO:0000256" key="2">
    <source>
        <dbReference type="ARBA" id="ARBA00004370"/>
    </source>
</evidence>
<sequence length="473" mass="53115">MFNSIRVKLFSLIVLGNVLMVGLLMALNAASFSRSFSDYIAQQEGRRLQPLIENIAEEYQRQGDWRWVGWDKPTWVRVVQSSMSRREMRLIDRFSKDRMPGPPMNGGYFDRLVLREAGTDDLLLGAAGRKDQHVWIPVTSTSSAQPIAYLGFVPSARLDSRFDDLFARQQQRQLVIIGLAGILIAGLLAIPFSGWLVRPIQRLSGAVREMTQGDLSVSVPEERRDELGRLAADFNRLARALQKNQQDRQQLVSDIAHELRTPVAIFLADIEAAQDGVRQVDEAWLVSMHAQVVRLTQLVNDLHQLSQSDAGALSYRFDRVDLTEQLNGFLERSFPVSDSDGLTLQWVPPAQPLWVRADQARLTQLFNNLLQNTLRYTDRPGTLHVRLDRAGGQVKLNWEDSYPGVGDDDLPRLFDRLYRVESSRSRDSGGAGLGLAIVANIVTAHDGHIQALHSAAGGLRIELTLPDYEDFKA</sequence>
<evidence type="ECO:0000256" key="9">
    <source>
        <dbReference type="ARBA" id="ARBA00023012"/>
    </source>
</evidence>
<dbReference type="AlphaFoldDB" id="A4BII0"/>
<evidence type="ECO:0000256" key="8">
    <source>
        <dbReference type="ARBA" id="ARBA00022989"/>
    </source>
</evidence>
<dbReference type="Proteomes" id="UP000005953">
    <property type="component" value="Unassembled WGS sequence"/>
</dbReference>
<feature type="transmembrane region" description="Helical" evidence="11">
    <location>
        <begin position="12"/>
        <end position="30"/>
    </location>
</feature>
<evidence type="ECO:0000259" key="13">
    <source>
        <dbReference type="PROSITE" id="PS50885"/>
    </source>
</evidence>
<dbReference type="CDD" id="cd00082">
    <property type="entry name" value="HisKA"/>
    <property type="match status" value="1"/>
</dbReference>
<evidence type="ECO:0000256" key="1">
    <source>
        <dbReference type="ARBA" id="ARBA00000085"/>
    </source>
</evidence>
<feature type="transmembrane region" description="Helical" evidence="11">
    <location>
        <begin position="174"/>
        <end position="197"/>
    </location>
</feature>
<dbReference type="GO" id="GO:0000155">
    <property type="term" value="F:phosphorelay sensor kinase activity"/>
    <property type="evidence" value="ECO:0007669"/>
    <property type="project" value="InterPro"/>
</dbReference>
<organism evidence="14 15">
    <name type="scientific">Reinekea blandensis MED297</name>
    <dbReference type="NCBI Taxonomy" id="314283"/>
    <lineage>
        <taxon>Bacteria</taxon>
        <taxon>Pseudomonadati</taxon>
        <taxon>Pseudomonadota</taxon>
        <taxon>Gammaproteobacteria</taxon>
        <taxon>Oceanospirillales</taxon>
        <taxon>Saccharospirillaceae</taxon>
        <taxon>Reinekea</taxon>
    </lineage>
</organism>
<keyword evidence="9" id="KW-0902">Two-component regulatory system</keyword>
<dbReference type="RefSeq" id="WP_008045471.1">
    <property type="nucleotide sequence ID" value="NZ_CH724152.1"/>
</dbReference>
<reference evidence="14 15" key="1">
    <citation type="submission" date="2006-02" db="EMBL/GenBank/DDBJ databases">
        <authorList>
            <person name="Pinhassi J."/>
            <person name="Pedros-Alio C."/>
            <person name="Ferriera S."/>
            <person name="Johnson J."/>
            <person name="Kravitz S."/>
            <person name="Halpern A."/>
            <person name="Remington K."/>
            <person name="Beeson K."/>
            <person name="Tran B."/>
            <person name="Rogers Y.-H."/>
            <person name="Friedman R."/>
            <person name="Venter J.C."/>
        </authorList>
    </citation>
    <scope>NUCLEOTIDE SEQUENCE [LARGE SCALE GENOMIC DNA]</scope>
    <source>
        <strain evidence="14 15">MED297</strain>
    </source>
</reference>
<dbReference type="InterPro" id="IPR003661">
    <property type="entry name" value="HisK_dim/P_dom"/>
</dbReference>
<accession>A4BII0</accession>
<comment type="catalytic activity">
    <reaction evidence="1">
        <text>ATP + protein L-histidine = ADP + protein N-phospho-L-histidine.</text>
        <dbReference type="EC" id="2.7.13.3"/>
    </reaction>
</comment>
<evidence type="ECO:0000256" key="6">
    <source>
        <dbReference type="ARBA" id="ARBA00022692"/>
    </source>
</evidence>
<dbReference type="SUPFAM" id="SSF158472">
    <property type="entry name" value="HAMP domain-like"/>
    <property type="match status" value="1"/>
</dbReference>
<dbReference type="OrthoDB" id="9804645at2"/>
<evidence type="ECO:0000256" key="10">
    <source>
        <dbReference type="ARBA" id="ARBA00023136"/>
    </source>
</evidence>
<keyword evidence="15" id="KW-1185">Reference proteome</keyword>
<dbReference type="InterPro" id="IPR036890">
    <property type="entry name" value="HATPase_C_sf"/>
</dbReference>
<gene>
    <name evidence="14" type="ORF">MED297_07446</name>
</gene>
<dbReference type="Pfam" id="PF00512">
    <property type="entry name" value="HisKA"/>
    <property type="match status" value="1"/>
</dbReference>
<dbReference type="InterPro" id="IPR003660">
    <property type="entry name" value="HAMP_dom"/>
</dbReference>
<evidence type="ECO:0000256" key="4">
    <source>
        <dbReference type="ARBA" id="ARBA00022553"/>
    </source>
</evidence>
<keyword evidence="5" id="KW-0808">Transferase</keyword>
<evidence type="ECO:0000256" key="5">
    <source>
        <dbReference type="ARBA" id="ARBA00022679"/>
    </source>
</evidence>
<protein>
    <recommendedName>
        <fullName evidence="3">histidine kinase</fullName>
        <ecNumber evidence="3">2.7.13.3</ecNumber>
    </recommendedName>
</protein>